<protein>
    <submittedName>
        <fullName evidence="2">Uncharacterized protein</fullName>
    </submittedName>
</protein>
<dbReference type="EMBL" id="GBRH01187410">
    <property type="protein sequence ID" value="JAE10486.1"/>
    <property type="molecule type" value="Transcribed_RNA"/>
</dbReference>
<feature type="compositionally biased region" description="Polar residues" evidence="1">
    <location>
        <begin position="111"/>
        <end position="123"/>
    </location>
</feature>
<proteinExistence type="predicted"/>
<reference evidence="2" key="2">
    <citation type="journal article" date="2015" name="Data Brief">
        <title>Shoot transcriptome of the giant reed, Arundo donax.</title>
        <authorList>
            <person name="Barrero R.A."/>
            <person name="Guerrero F.D."/>
            <person name="Moolhuijzen P."/>
            <person name="Goolsby J.A."/>
            <person name="Tidwell J."/>
            <person name="Bellgard S.E."/>
            <person name="Bellgard M.I."/>
        </authorList>
    </citation>
    <scope>NUCLEOTIDE SEQUENCE</scope>
    <source>
        <tissue evidence="2">Shoot tissue taken approximately 20 cm above the soil surface</tissue>
    </source>
</reference>
<accession>A0A0A9FK12</accession>
<evidence type="ECO:0000256" key="1">
    <source>
        <dbReference type="SAM" id="MobiDB-lite"/>
    </source>
</evidence>
<evidence type="ECO:0000313" key="2">
    <source>
        <dbReference type="EMBL" id="JAE10486.1"/>
    </source>
</evidence>
<organism evidence="2">
    <name type="scientific">Arundo donax</name>
    <name type="common">Giant reed</name>
    <name type="synonym">Donax arundinaceus</name>
    <dbReference type="NCBI Taxonomy" id="35708"/>
    <lineage>
        <taxon>Eukaryota</taxon>
        <taxon>Viridiplantae</taxon>
        <taxon>Streptophyta</taxon>
        <taxon>Embryophyta</taxon>
        <taxon>Tracheophyta</taxon>
        <taxon>Spermatophyta</taxon>
        <taxon>Magnoliopsida</taxon>
        <taxon>Liliopsida</taxon>
        <taxon>Poales</taxon>
        <taxon>Poaceae</taxon>
        <taxon>PACMAD clade</taxon>
        <taxon>Arundinoideae</taxon>
        <taxon>Arundineae</taxon>
        <taxon>Arundo</taxon>
    </lineage>
</organism>
<feature type="region of interest" description="Disordered" evidence="1">
    <location>
        <begin position="91"/>
        <end position="123"/>
    </location>
</feature>
<dbReference type="AlphaFoldDB" id="A0A0A9FK12"/>
<reference evidence="2" key="1">
    <citation type="submission" date="2014-09" db="EMBL/GenBank/DDBJ databases">
        <authorList>
            <person name="Magalhaes I.L.F."/>
            <person name="Oliveira U."/>
            <person name="Santos F.R."/>
            <person name="Vidigal T.H.D.A."/>
            <person name="Brescovit A.D."/>
            <person name="Santos A.J."/>
        </authorList>
    </citation>
    <scope>NUCLEOTIDE SEQUENCE</scope>
    <source>
        <tissue evidence="2">Shoot tissue taken approximately 20 cm above the soil surface</tissue>
    </source>
</reference>
<sequence length="123" mass="12623">MSPGRDLIRGVGAFGRDSSLFRHGGLDPALGSFDARVNGGHLHSRRFGSMAFFGVAAMGDQLEVAHHGSMESFGTGDVTSAVRPSMGSAAICGPRSTSSSTTRMSAPVAQSAGTSSMGWSNNM</sequence>
<name>A0A0A9FK12_ARUDO</name>